<evidence type="ECO:0000313" key="1">
    <source>
        <dbReference type="EMBL" id="MDR7270953.1"/>
    </source>
</evidence>
<name>A0ABU1YQ14_ROSSA</name>
<dbReference type="EMBL" id="JAVDXU010000002">
    <property type="protein sequence ID" value="MDR7270953.1"/>
    <property type="molecule type" value="Genomic_DNA"/>
</dbReference>
<accession>A0ABU1YQ14</accession>
<organism evidence="1 2">
    <name type="scientific">Roseateles saccharophilus</name>
    <name type="common">Pseudomonas saccharophila</name>
    <dbReference type="NCBI Taxonomy" id="304"/>
    <lineage>
        <taxon>Bacteria</taxon>
        <taxon>Pseudomonadati</taxon>
        <taxon>Pseudomonadota</taxon>
        <taxon>Betaproteobacteria</taxon>
        <taxon>Burkholderiales</taxon>
        <taxon>Sphaerotilaceae</taxon>
        <taxon>Roseateles</taxon>
    </lineage>
</organism>
<dbReference type="RefSeq" id="WP_310267350.1">
    <property type="nucleotide sequence ID" value="NZ_JAVDXU010000002.1"/>
</dbReference>
<protein>
    <submittedName>
        <fullName evidence="1">Uncharacterized protein</fullName>
    </submittedName>
</protein>
<gene>
    <name evidence="1" type="ORF">J2X20_003611</name>
</gene>
<comment type="caution">
    <text evidence="1">The sequence shown here is derived from an EMBL/GenBank/DDBJ whole genome shotgun (WGS) entry which is preliminary data.</text>
</comment>
<sequence>MPELDLQALPPELQAALERAWPGCPEAQRRALLAPMQLGGTSIWPGHLWPWQPARRWWRASRAREYRQGSEAFFAAHLCDARGEPNCEAPPAYEQKLFDPEQPFFETPWTQAGRLLRSPVPEVFSDADFWFFTQRLSGGDADAASRELQDWARGMEAAGALHGARRSSWLADALWRQEMSANGIYT</sequence>
<dbReference type="Proteomes" id="UP001180453">
    <property type="component" value="Unassembled WGS sequence"/>
</dbReference>
<keyword evidence="2" id="KW-1185">Reference proteome</keyword>
<evidence type="ECO:0000313" key="2">
    <source>
        <dbReference type="Proteomes" id="UP001180453"/>
    </source>
</evidence>
<proteinExistence type="predicted"/>
<reference evidence="1 2" key="1">
    <citation type="submission" date="2023-07" db="EMBL/GenBank/DDBJ databases">
        <title>Sorghum-associated microbial communities from plants grown in Nebraska, USA.</title>
        <authorList>
            <person name="Schachtman D."/>
        </authorList>
    </citation>
    <scope>NUCLEOTIDE SEQUENCE [LARGE SCALE GENOMIC DNA]</scope>
    <source>
        <strain evidence="1 2">BE314</strain>
    </source>
</reference>